<gene>
    <name evidence="14" type="ORF">GSTENG00007982001</name>
</gene>
<evidence type="ECO:0000256" key="6">
    <source>
        <dbReference type="ARBA" id="ARBA00022979"/>
    </source>
</evidence>
<keyword evidence="3" id="KW-0813">Transport</keyword>
<keyword evidence="8" id="KW-0915">Sodium</keyword>
<evidence type="ECO:0000256" key="7">
    <source>
        <dbReference type="ARBA" id="ARBA00022989"/>
    </source>
</evidence>
<feature type="transmembrane region" description="Helical" evidence="13">
    <location>
        <begin position="925"/>
        <end position="941"/>
    </location>
</feature>
<keyword evidence="11" id="KW-0325">Glycoprotein</keyword>
<keyword evidence="9" id="KW-0406">Ion transport</keyword>
<feature type="transmembrane region" description="Helical" evidence="13">
    <location>
        <begin position="823"/>
        <end position="851"/>
    </location>
</feature>
<evidence type="ECO:0000256" key="11">
    <source>
        <dbReference type="ARBA" id="ARBA00023180"/>
    </source>
</evidence>
<dbReference type="AlphaFoldDB" id="Q4T366"/>
<dbReference type="InterPro" id="IPR052244">
    <property type="entry name" value="Choline_transporter"/>
</dbReference>
<dbReference type="PANTHER" id="PTHR45897:SF5">
    <property type="entry name" value="HIGH AFFINITY CHOLINE TRANSPORTER 1"/>
    <property type="match status" value="1"/>
</dbReference>
<keyword evidence="6" id="KW-0530">Neurotransmitter biosynthesis</keyword>
<reference evidence="14" key="2">
    <citation type="submission" date="2004-02" db="EMBL/GenBank/DDBJ databases">
        <authorList>
            <consortium name="Genoscope"/>
            <consortium name="Whitehead Institute Centre for Genome Research"/>
        </authorList>
    </citation>
    <scope>NUCLEOTIDE SEQUENCE</scope>
</reference>
<keyword evidence="5" id="KW-0769">Symport</keyword>
<feature type="transmembrane region" description="Helical" evidence="13">
    <location>
        <begin position="643"/>
        <end position="664"/>
    </location>
</feature>
<feature type="transmembrane region" description="Helical" evidence="13">
    <location>
        <begin position="406"/>
        <end position="429"/>
    </location>
</feature>
<accession>Q4T366</accession>
<feature type="transmembrane region" description="Helical" evidence="13">
    <location>
        <begin position="53"/>
        <end position="78"/>
    </location>
</feature>
<feature type="transmembrane region" description="Helical" evidence="13">
    <location>
        <begin position="736"/>
        <end position="754"/>
    </location>
</feature>
<dbReference type="EMBL" id="CAAE01010117">
    <property type="protein sequence ID" value="CAF92666.1"/>
    <property type="molecule type" value="Genomic_DNA"/>
</dbReference>
<dbReference type="InterPro" id="IPR001734">
    <property type="entry name" value="Na/solute_symporter"/>
</dbReference>
<feature type="transmembrane region" description="Helical" evidence="13">
    <location>
        <begin position="332"/>
        <end position="361"/>
    </location>
</feature>
<dbReference type="OrthoDB" id="546820at2759"/>
<dbReference type="InterPro" id="IPR038377">
    <property type="entry name" value="Na/Glc_symporter_sf"/>
</dbReference>
<feature type="transmembrane region" description="Helical" evidence="13">
    <location>
        <begin position="482"/>
        <end position="503"/>
    </location>
</feature>
<proteinExistence type="inferred from homology"/>
<organism evidence="14">
    <name type="scientific">Tetraodon nigroviridis</name>
    <name type="common">Spotted green pufferfish</name>
    <name type="synonym">Chelonodon nigroviridis</name>
    <dbReference type="NCBI Taxonomy" id="99883"/>
    <lineage>
        <taxon>Eukaryota</taxon>
        <taxon>Metazoa</taxon>
        <taxon>Chordata</taxon>
        <taxon>Craniata</taxon>
        <taxon>Vertebrata</taxon>
        <taxon>Euteleostomi</taxon>
        <taxon>Actinopterygii</taxon>
        <taxon>Neopterygii</taxon>
        <taxon>Teleostei</taxon>
        <taxon>Neoteleostei</taxon>
        <taxon>Acanthomorphata</taxon>
        <taxon>Eupercaria</taxon>
        <taxon>Tetraodontiformes</taxon>
        <taxon>Tetradontoidea</taxon>
        <taxon>Tetraodontidae</taxon>
        <taxon>Tetraodon</taxon>
    </lineage>
</organism>
<name>Q4T366_TETNG</name>
<dbReference type="GO" id="GO:0008292">
    <property type="term" value="P:acetylcholine biosynthetic process"/>
    <property type="evidence" value="ECO:0007669"/>
    <property type="project" value="TreeGrafter"/>
</dbReference>
<evidence type="ECO:0000256" key="5">
    <source>
        <dbReference type="ARBA" id="ARBA00022847"/>
    </source>
</evidence>
<feature type="transmembrane region" description="Helical" evidence="13">
    <location>
        <begin position="524"/>
        <end position="544"/>
    </location>
</feature>
<keyword evidence="10 13" id="KW-0472">Membrane</keyword>
<comment type="subcellular location">
    <subcellularLocation>
        <location evidence="1">Membrane</location>
        <topology evidence="1">Multi-pass membrane protein</topology>
    </subcellularLocation>
</comment>
<feature type="transmembrane region" description="Helical" evidence="13">
    <location>
        <begin position="676"/>
        <end position="699"/>
    </location>
</feature>
<evidence type="ECO:0000313" key="14">
    <source>
        <dbReference type="EMBL" id="CAF92666.1"/>
    </source>
</evidence>
<evidence type="ECO:0000256" key="13">
    <source>
        <dbReference type="SAM" id="Phobius"/>
    </source>
</evidence>
<dbReference type="GO" id="GO:0005886">
    <property type="term" value="C:plasma membrane"/>
    <property type="evidence" value="ECO:0007669"/>
    <property type="project" value="TreeGrafter"/>
</dbReference>
<dbReference type="Pfam" id="PF00474">
    <property type="entry name" value="SSF"/>
    <property type="match status" value="3"/>
</dbReference>
<evidence type="ECO:0000256" key="8">
    <source>
        <dbReference type="ARBA" id="ARBA00023053"/>
    </source>
</evidence>
<feature type="transmembrane region" description="Helical" evidence="13">
    <location>
        <begin position="896"/>
        <end position="918"/>
    </location>
</feature>
<comment type="caution">
    <text evidence="14">The sequence shown here is derived from an EMBL/GenBank/DDBJ whole genome shotgun (WGS) entry which is preliminary data.</text>
</comment>
<feature type="non-terminal residue" evidence="14">
    <location>
        <position position="1"/>
    </location>
</feature>
<feature type="transmembrane region" description="Helical" evidence="13">
    <location>
        <begin position="381"/>
        <end position="400"/>
    </location>
</feature>
<comment type="similarity">
    <text evidence="2">Belongs to the sodium:solute symporter (SSF) (TC 2.A.21) family.</text>
</comment>
<dbReference type="PANTHER" id="PTHR45897">
    <property type="entry name" value="HIGH-AFFINITY CHOLINE TRANSPORTER 1"/>
    <property type="match status" value="1"/>
</dbReference>
<evidence type="ECO:0000256" key="3">
    <source>
        <dbReference type="ARBA" id="ARBA00022448"/>
    </source>
</evidence>
<feature type="transmembrane region" description="Helical" evidence="13">
    <location>
        <begin position="276"/>
        <end position="298"/>
    </location>
</feature>
<keyword evidence="12" id="KW-0739">Sodium transport</keyword>
<feature type="transmembrane region" description="Helical" evidence="13">
    <location>
        <begin position="974"/>
        <end position="994"/>
    </location>
</feature>
<evidence type="ECO:0000256" key="4">
    <source>
        <dbReference type="ARBA" id="ARBA00022692"/>
    </source>
</evidence>
<evidence type="ECO:0000256" key="1">
    <source>
        <dbReference type="ARBA" id="ARBA00004141"/>
    </source>
</evidence>
<dbReference type="Gene3D" id="1.20.1730.10">
    <property type="entry name" value="Sodium/glucose cotransporter"/>
    <property type="match status" value="3"/>
</dbReference>
<keyword evidence="7 13" id="KW-1133">Transmembrane helix</keyword>
<dbReference type="CDD" id="cd11474">
    <property type="entry name" value="SLC5sbd_CHT"/>
    <property type="match status" value="2"/>
</dbReference>
<evidence type="ECO:0000256" key="9">
    <source>
        <dbReference type="ARBA" id="ARBA00023065"/>
    </source>
</evidence>
<feature type="transmembrane region" description="Helical" evidence="13">
    <location>
        <begin position="191"/>
        <end position="210"/>
    </location>
</feature>
<reference evidence="14" key="1">
    <citation type="journal article" date="2004" name="Nature">
        <title>Genome duplication in the teleost fish Tetraodon nigroviridis reveals the early vertebrate proto-karyotype.</title>
        <authorList>
            <person name="Jaillon O."/>
            <person name="Aury J.-M."/>
            <person name="Brunet F."/>
            <person name="Petit J.-L."/>
            <person name="Stange-Thomann N."/>
            <person name="Mauceli E."/>
            <person name="Bouneau L."/>
            <person name="Fischer C."/>
            <person name="Ozouf-Costaz C."/>
            <person name="Bernot A."/>
            <person name="Nicaud S."/>
            <person name="Jaffe D."/>
            <person name="Fisher S."/>
            <person name="Lutfalla G."/>
            <person name="Dossat C."/>
            <person name="Segurens B."/>
            <person name="Dasilva C."/>
            <person name="Salanoubat M."/>
            <person name="Levy M."/>
            <person name="Boudet N."/>
            <person name="Castellano S."/>
            <person name="Anthouard V."/>
            <person name="Jubin C."/>
            <person name="Castelli V."/>
            <person name="Katinka M."/>
            <person name="Vacherie B."/>
            <person name="Biemont C."/>
            <person name="Skalli Z."/>
            <person name="Cattolico L."/>
            <person name="Poulain J."/>
            <person name="De Berardinis V."/>
            <person name="Cruaud C."/>
            <person name="Duprat S."/>
            <person name="Brottier P."/>
            <person name="Coutanceau J.-P."/>
            <person name="Gouzy J."/>
            <person name="Parra G."/>
            <person name="Lardier G."/>
            <person name="Chapple C."/>
            <person name="McKernan K.J."/>
            <person name="McEwan P."/>
            <person name="Bosak S."/>
            <person name="Kellis M."/>
            <person name="Volff J.-N."/>
            <person name="Guigo R."/>
            <person name="Zody M.C."/>
            <person name="Mesirov J."/>
            <person name="Lindblad-Toh K."/>
            <person name="Birren B."/>
            <person name="Nusbaum C."/>
            <person name="Kahn D."/>
            <person name="Robinson-Rechavi M."/>
            <person name="Laudet V."/>
            <person name="Schachter V."/>
            <person name="Quetier F."/>
            <person name="Saurin W."/>
            <person name="Scarpelli C."/>
            <person name="Wincker P."/>
            <person name="Lander E.S."/>
            <person name="Weissenbach J."/>
            <person name="Roest Crollius H."/>
        </authorList>
    </citation>
    <scope>NUCLEOTIDE SEQUENCE [LARGE SCALE GENOMIC DNA]</scope>
</reference>
<feature type="transmembrane region" description="Helical" evidence="13">
    <location>
        <begin position="766"/>
        <end position="788"/>
    </location>
</feature>
<feature type="transmembrane region" description="Helical" evidence="13">
    <location>
        <begin position="84"/>
        <end position="105"/>
    </location>
</feature>
<evidence type="ECO:0000256" key="2">
    <source>
        <dbReference type="ARBA" id="ARBA00006434"/>
    </source>
</evidence>
<protein>
    <submittedName>
        <fullName evidence="14">(spotted green pufferfish) hypothetical protein</fullName>
    </submittedName>
</protein>
<feature type="transmembrane region" description="Helical" evidence="13">
    <location>
        <begin position="604"/>
        <end position="623"/>
    </location>
</feature>
<evidence type="ECO:0000256" key="10">
    <source>
        <dbReference type="ARBA" id="ARBA00023136"/>
    </source>
</evidence>
<feature type="transmembrane region" description="Helical" evidence="13">
    <location>
        <begin position="871"/>
        <end position="890"/>
    </location>
</feature>
<feature type="transmembrane region" description="Helical" evidence="13">
    <location>
        <begin position="126"/>
        <end position="145"/>
    </location>
</feature>
<evidence type="ECO:0000256" key="12">
    <source>
        <dbReference type="ARBA" id="ARBA00023201"/>
    </source>
</evidence>
<feature type="transmembrane region" description="Helical" evidence="13">
    <location>
        <begin position="6"/>
        <end position="25"/>
    </location>
</feature>
<feature type="transmembrane region" description="Helical" evidence="13">
    <location>
        <begin position="570"/>
        <end position="592"/>
    </location>
</feature>
<dbReference type="PROSITE" id="PS50283">
    <property type="entry name" value="NA_SOLUT_SYMP_3"/>
    <property type="match status" value="2"/>
</dbReference>
<dbReference type="KEGG" id="tng:GSTEN00007982G001"/>
<feature type="transmembrane region" description="Helical" evidence="13">
    <location>
        <begin position="157"/>
        <end position="179"/>
    </location>
</feature>
<dbReference type="GO" id="GO:0005307">
    <property type="term" value="F:choline:sodium symporter activity"/>
    <property type="evidence" value="ECO:0007669"/>
    <property type="project" value="TreeGrafter"/>
</dbReference>
<sequence>MAPNVPGVVAVVLFYVLILATGIWASRKARKAERKSRGDQAEVVLLGDRSISLLVGIFTMTATWVGGGFILGVAEAVYTPKMGLIWALMPVQYSLSFVFGGLFFAKPMREKRYITMMDPFQIRYGNLLSGALVLPSILMDVLWVASTLLGLGATVSVILALPFGYCVWISSAVAIAYTLLGGLYSVAYTDVIQLALIFFSLWLCVPFLLLSPVSVNLAETAFNSTFQEPWLGTLDLDDVWRWMDDFLMLGLGSVSFQCFHQRTLSASSSRTAQLTCYAAAVVVVVLGIPPALVGAVAASTDWNQTLYGSPSPAARGQHTFVLPITLQYVTPWYMSIIGIGAISAAVMSSADSALLSATSVFSSNIYKNILRKQASDWEMQWVIRISVVVVGVAGTAITTYTNSTLLLWILGADISYTLIFPHLVTVLFFKVTNGYGAFIGYVLGLVLRVLLGENTVGLPVILQLPGCTLEDGVYVQKAPVRTFSMLSTFLSILFFSWLSSLMFNGGLLPEKNQTVQQLKMALNVPGLVVMAVFYLVILGTGIWASLRSRKEEKKCSGDGMEITLLAGRKISLLVGIFTLTATWVGGGFILGIAEATYNPTLGAVWALMPVPYIVTFFLGGFFFAKPMRENNYVTMMDPFQKKYGDIMSSVLIFPTLVADVLWVARTLVSLGGTMRVILDLSYIYSILISAVWVCVPFLLTNPHSVDISLTAYNQTFQAPWVGTVELDEAGKWFDDFMLLALGGLAYQAFYQRILSASSYTQAQVTCFASAAFCLVLGIPSILVGAVAASTDWNSTSYGLPTPYQRDQAGAILPIALQYLVPPYVSIIGIGAVAAAVMSSMDSALLSSASLFSSNIYKNIIRKQASDREMQWVIRISVVAVGLAGTGLTFLDSSVLVFWLVGVDMSYTIMFPQLVCILFFKVSNSYGAAVGLMMGIVLRVLSGEPLLGLPPVLHFPGCRLDEEGKMTQYFPFRTAIMLSSMLSILLFSWLTSLVFNKGLLPQRWDVL</sequence>
<keyword evidence="4 13" id="KW-0812">Transmembrane</keyword>